<name>A0A916JC87_9BACT</name>
<feature type="domain" description="Alpha-glycerophosphate oxidase C-terminal" evidence="7">
    <location>
        <begin position="401"/>
        <end position="524"/>
    </location>
</feature>
<comment type="caution">
    <text evidence="8">The sequence shown here is derived from an EMBL/GenBank/DDBJ whole genome shotgun (WGS) entry which is preliminary data.</text>
</comment>
<dbReference type="InterPro" id="IPR031656">
    <property type="entry name" value="DAO_C"/>
</dbReference>
<dbReference type="AlphaFoldDB" id="A0A916JC87"/>
<proteinExistence type="inferred from homology"/>
<dbReference type="PROSITE" id="PS51257">
    <property type="entry name" value="PROKAR_LIPOPROTEIN"/>
    <property type="match status" value="1"/>
</dbReference>
<evidence type="ECO:0000259" key="7">
    <source>
        <dbReference type="Pfam" id="PF16901"/>
    </source>
</evidence>
<dbReference type="PANTHER" id="PTHR11985">
    <property type="entry name" value="GLYCEROL-3-PHOSPHATE DEHYDROGENASE"/>
    <property type="match status" value="1"/>
</dbReference>
<dbReference type="GO" id="GO:0006072">
    <property type="term" value="P:glycerol-3-phosphate metabolic process"/>
    <property type="evidence" value="ECO:0007669"/>
    <property type="project" value="InterPro"/>
</dbReference>
<dbReference type="PANTHER" id="PTHR11985:SF15">
    <property type="entry name" value="GLYCEROL-3-PHOSPHATE DEHYDROGENASE, MITOCHONDRIAL"/>
    <property type="match status" value="1"/>
</dbReference>
<dbReference type="Pfam" id="PF01266">
    <property type="entry name" value="DAO"/>
    <property type="match status" value="1"/>
</dbReference>
<dbReference type="Gene3D" id="1.10.8.870">
    <property type="entry name" value="Alpha-glycerophosphate oxidase, cap domain"/>
    <property type="match status" value="1"/>
</dbReference>
<evidence type="ECO:0000256" key="2">
    <source>
        <dbReference type="ARBA" id="ARBA00007330"/>
    </source>
</evidence>
<dbReference type="InterPro" id="IPR036188">
    <property type="entry name" value="FAD/NAD-bd_sf"/>
</dbReference>
<protein>
    <submittedName>
        <fullName evidence="8">Glycerol-3-phosphate dehydrogenase 2</fullName>
        <ecNumber evidence="8">1.1.5.3</ecNumber>
    </submittedName>
</protein>
<dbReference type="Proteomes" id="UP000680038">
    <property type="component" value="Unassembled WGS sequence"/>
</dbReference>
<sequence>MNRDTAITRLENEEFDICIIGAGASGAGCALDAVLRGYKVALVDQGDFASQTSSISTKLIHGGVRYLEQAFKKLDFAQLKQVRHGLEERHTLLKNAPHLARPLALLTPVSSWLEGLYFTIGLRLYDQFAINDSLPKSKWLSKKKVLELMPTLNRHKLHSAVMYYDGQMDDARYCLALVQSAVENGAVTANYISVTGFGKERNGKINRVKARDIIGDKELVITAKLVINCTGPFSDHVRQMANAELYKRIRPSKGVHLVLPPGILKSDCAMLIPKTSDGRVVFAIPFEGATMLGTTDTEYSETGEIPVLNQAEKEYLADTLNPYLENKMDLRQITAGFGGIRPLLSADPGKSTKSLVRDHEVEVDPSSGLISLLGGKWTTYRLMAKDTLDVADRIAGKLNDCLTANYVLAGGELYRFDQWKEMEVTYCLAPDICQHLLKKYGSRAEKVVRDLPSNPDLGERLHPGYPYIKAEVIFAATSEMAVTPRDFLARRIRLEITDWQAALDCVPVVADLMASVLGWDDEKKKEQILTYSGELKYFMAMAGKEIRV</sequence>
<keyword evidence="3" id="KW-0285">Flavoprotein</keyword>
<comment type="similarity">
    <text evidence="2">Belongs to the FAD-dependent glycerol-3-phosphate dehydrogenase family.</text>
</comment>
<evidence type="ECO:0000259" key="6">
    <source>
        <dbReference type="Pfam" id="PF01266"/>
    </source>
</evidence>
<evidence type="ECO:0000256" key="4">
    <source>
        <dbReference type="ARBA" id="ARBA00022827"/>
    </source>
</evidence>
<keyword evidence="5 8" id="KW-0560">Oxidoreductase</keyword>
<keyword evidence="9" id="KW-1185">Reference proteome</keyword>
<keyword evidence="4" id="KW-0274">FAD</keyword>
<dbReference type="SUPFAM" id="SSF51905">
    <property type="entry name" value="FAD/NAD(P)-binding domain"/>
    <property type="match status" value="1"/>
</dbReference>
<dbReference type="InterPro" id="IPR000447">
    <property type="entry name" value="G3P_DH_FAD-dep"/>
</dbReference>
<dbReference type="Gene3D" id="3.30.9.10">
    <property type="entry name" value="D-Amino Acid Oxidase, subunit A, domain 2"/>
    <property type="match status" value="1"/>
</dbReference>
<evidence type="ECO:0000256" key="3">
    <source>
        <dbReference type="ARBA" id="ARBA00022630"/>
    </source>
</evidence>
<evidence type="ECO:0000313" key="8">
    <source>
        <dbReference type="EMBL" id="CAG4995005.1"/>
    </source>
</evidence>
<comment type="cofactor">
    <cofactor evidence="1">
        <name>FAD</name>
        <dbReference type="ChEBI" id="CHEBI:57692"/>
    </cofactor>
</comment>
<gene>
    <name evidence="8" type="primary">glpD2</name>
    <name evidence="8" type="ORF">DYBT9275_01518</name>
</gene>
<organism evidence="8 9">
    <name type="scientific">Dyadobacter helix</name>
    <dbReference type="NCBI Taxonomy" id="2822344"/>
    <lineage>
        <taxon>Bacteria</taxon>
        <taxon>Pseudomonadati</taxon>
        <taxon>Bacteroidota</taxon>
        <taxon>Cytophagia</taxon>
        <taxon>Cytophagales</taxon>
        <taxon>Spirosomataceae</taxon>
        <taxon>Dyadobacter</taxon>
    </lineage>
</organism>
<dbReference type="InterPro" id="IPR038299">
    <property type="entry name" value="DAO_C_sf"/>
</dbReference>
<dbReference type="Gene3D" id="3.50.50.60">
    <property type="entry name" value="FAD/NAD(P)-binding domain"/>
    <property type="match status" value="1"/>
</dbReference>
<dbReference type="PRINTS" id="PR01001">
    <property type="entry name" value="FADG3PDH"/>
</dbReference>
<dbReference type="EMBL" id="CAJRAF010000001">
    <property type="protein sequence ID" value="CAG4995005.1"/>
    <property type="molecule type" value="Genomic_DNA"/>
</dbReference>
<accession>A0A916JC87</accession>
<evidence type="ECO:0000313" key="9">
    <source>
        <dbReference type="Proteomes" id="UP000680038"/>
    </source>
</evidence>
<feature type="domain" description="FAD dependent oxidoreductase" evidence="6">
    <location>
        <begin position="16"/>
        <end position="379"/>
    </location>
</feature>
<dbReference type="GO" id="GO:0004368">
    <property type="term" value="F:glycerol-3-phosphate dehydrogenase (quinone) activity"/>
    <property type="evidence" value="ECO:0007669"/>
    <property type="project" value="UniProtKB-EC"/>
</dbReference>
<dbReference type="Pfam" id="PF16901">
    <property type="entry name" value="DAO_C"/>
    <property type="match status" value="1"/>
</dbReference>
<dbReference type="PROSITE" id="PS00978">
    <property type="entry name" value="FAD_G3PDH_2"/>
    <property type="match status" value="1"/>
</dbReference>
<dbReference type="EC" id="1.1.5.3" evidence="8"/>
<reference evidence="8" key="1">
    <citation type="submission" date="2021-04" db="EMBL/GenBank/DDBJ databases">
        <authorList>
            <person name="Rodrigo-Torres L."/>
            <person name="Arahal R. D."/>
            <person name="Lucena T."/>
        </authorList>
    </citation>
    <scope>NUCLEOTIDE SEQUENCE</scope>
    <source>
        <strain evidence="8">CECT 9275</strain>
    </source>
</reference>
<dbReference type="InterPro" id="IPR006076">
    <property type="entry name" value="FAD-dep_OxRdtase"/>
</dbReference>
<evidence type="ECO:0000256" key="5">
    <source>
        <dbReference type="ARBA" id="ARBA00023002"/>
    </source>
</evidence>
<dbReference type="RefSeq" id="WP_215238158.1">
    <property type="nucleotide sequence ID" value="NZ_CAJRAF010000001.1"/>
</dbReference>
<evidence type="ECO:0000256" key="1">
    <source>
        <dbReference type="ARBA" id="ARBA00001974"/>
    </source>
</evidence>